<evidence type="ECO:0000256" key="1">
    <source>
        <dbReference type="SAM" id="MobiDB-lite"/>
    </source>
</evidence>
<gene>
    <name evidence="3" type="ORF">M440DRAFT_1443493</name>
</gene>
<evidence type="ECO:0000313" key="4">
    <source>
        <dbReference type="Proteomes" id="UP000240760"/>
    </source>
</evidence>
<feature type="region of interest" description="Disordered" evidence="1">
    <location>
        <begin position="74"/>
        <end position="102"/>
    </location>
</feature>
<protein>
    <submittedName>
        <fullName evidence="3">Uncharacterized protein</fullName>
    </submittedName>
</protein>
<dbReference type="AlphaFoldDB" id="A0A2T4CI19"/>
<feature type="signal peptide" evidence="2">
    <location>
        <begin position="1"/>
        <end position="21"/>
    </location>
</feature>
<name>A0A2T4CI19_TRILO</name>
<reference evidence="3 4" key="1">
    <citation type="submission" date="2016-07" db="EMBL/GenBank/DDBJ databases">
        <title>Multiple horizontal gene transfer events from other fungi enriched the ability of initially mycotrophic Trichoderma (Ascomycota) to feed on dead plant biomass.</title>
        <authorList>
            <consortium name="DOE Joint Genome Institute"/>
            <person name="Aerts A."/>
            <person name="Atanasova L."/>
            <person name="Chenthamara K."/>
            <person name="Zhang J."/>
            <person name="Grujic M."/>
            <person name="Henrissat B."/>
            <person name="Kuo A."/>
            <person name="Salamov A."/>
            <person name="Lipzen A."/>
            <person name="Labutti K."/>
            <person name="Barry K."/>
            <person name="Miao Y."/>
            <person name="Rahimi M.J."/>
            <person name="Shen Q."/>
            <person name="Grigoriev I.V."/>
            <person name="Kubicek C.P."/>
            <person name="Druzhinina I.S."/>
        </authorList>
    </citation>
    <scope>NUCLEOTIDE SEQUENCE [LARGE SCALE GENOMIC DNA]</scope>
    <source>
        <strain evidence="3 4">ATCC 18648</strain>
    </source>
</reference>
<keyword evidence="4" id="KW-1185">Reference proteome</keyword>
<accession>A0A2T4CI19</accession>
<proteinExistence type="predicted"/>
<evidence type="ECO:0000313" key="3">
    <source>
        <dbReference type="EMBL" id="PTB81209.1"/>
    </source>
</evidence>
<feature type="compositionally biased region" description="Basic and acidic residues" evidence="1">
    <location>
        <begin position="266"/>
        <end position="281"/>
    </location>
</feature>
<dbReference type="Proteomes" id="UP000240760">
    <property type="component" value="Unassembled WGS sequence"/>
</dbReference>
<feature type="compositionally biased region" description="Polar residues" evidence="1">
    <location>
        <begin position="74"/>
        <end position="88"/>
    </location>
</feature>
<evidence type="ECO:0000256" key="2">
    <source>
        <dbReference type="SAM" id="SignalP"/>
    </source>
</evidence>
<feature type="region of interest" description="Disordered" evidence="1">
    <location>
        <begin position="149"/>
        <end position="211"/>
    </location>
</feature>
<organism evidence="3 4">
    <name type="scientific">Trichoderma longibrachiatum ATCC 18648</name>
    <dbReference type="NCBI Taxonomy" id="983965"/>
    <lineage>
        <taxon>Eukaryota</taxon>
        <taxon>Fungi</taxon>
        <taxon>Dikarya</taxon>
        <taxon>Ascomycota</taxon>
        <taxon>Pezizomycotina</taxon>
        <taxon>Sordariomycetes</taxon>
        <taxon>Hypocreomycetidae</taxon>
        <taxon>Hypocreales</taxon>
        <taxon>Hypocreaceae</taxon>
        <taxon>Trichoderma</taxon>
    </lineage>
</organism>
<keyword evidence="2" id="KW-0732">Signal</keyword>
<feature type="chain" id="PRO_5015542657" evidence="2">
    <location>
        <begin position="22"/>
        <end position="307"/>
    </location>
</feature>
<dbReference type="EMBL" id="KZ679126">
    <property type="protein sequence ID" value="PTB81209.1"/>
    <property type="molecule type" value="Genomic_DNA"/>
</dbReference>
<feature type="compositionally biased region" description="Polar residues" evidence="1">
    <location>
        <begin position="168"/>
        <end position="201"/>
    </location>
</feature>
<feature type="region of interest" description="Disordered" evidence="1">
    <location>
        <begin position="260"/>
        <end position="289"/>
    </location>
</feature>
<sequence length="307" mass="33480">MWRPGQDQGVRFLALLCTAAARFFKPLGYSSATASSMCASKSRDAAVLDLARARSCTCTGRGWLWSLSPRALQTPTGDASSARAGTQQPKYRYRRPPRAPWSTKGAFSSKVALRYTAASIRATEYAVSTHSVPPQYLYLTTFRAGANHGSSQLFQDPAPRAGRPGTVQEPSTSRANRTEALLSTSQQHHRLQSTARSGQHRNQPDETKKGTCICGHQPAQDQVTPLWAGSPVSLRSRLCTLSLNRAPQSLLRSPLRHAIIASASPGKDKQDKDKTTQDKTKNNKPALSRGFADYAPFSLVPPFSIRI</sequence>